<proteinExistence type="predicted"/>
<organism evidence="1 2">
    <name type="scientific">Laodelphax striatellus</name>
    <name type="common">Small brown planthopper</name>
    <name type="synonym">Delphax striatella</name>
    <dbReference type="NCBI Taxonomy" id="195883"/>
    <lineage>
        <taxon>Eukaryota</taxon>
        <taxon>Metazoa</taxon>
        <taxon>Ecdysozoa</taxon>
        <taxon>Arthropoda</taxon>
        <taxon>Hexapoda</taxon>
        <taxon>Insecta</taxon>
        <taxon>Pterygota</taxon>
        <taxon>Neoptera</taxon>
        <taxon>Paraneoptera</taxon>
        <taxon>Hemiptera</taxon>
        <taxon>Auchenorrhyncha</taxon>
        <taxon>Fulgoroidea</taxon>
        <taxon>Delphacidae</taxon>
        <taxon>Criomorphinae</taxon>
        <taxon>Laodelphax</taxon>
    </lineage>
</organism>
<evidence type="ECO:0008006" key="3">
    <source>
        <dbReference type="Google" id="ProtNLM"/>
    </source>
</evidence>
<accession>A0A482WRP9</accession>
<gene>
    <name evidence="1" type="ORF">LSTR_LSTR005369</name>
</gene>
<dbReference type="EMBL" id="QKKF02027185">
    <property type="protein sequence ID" value="RZF35956.1"/>
    <property type="molecule type" value="Genomic_DNA"/>
</dbReference>
<comment type="caution">
    <text evidence="1">The sequence shown here is derived from an EMBL/GenBank/DDBJ whole genome shotgun (WGS) entry which is preliminary data.</text>
</comment>
<dbReference type="InParanoid" id="A0A482WRP9"/>
<dbReference type="Proteomes" id="UP000291343">
    <property type="component" value="Unassembled WGS sequence"/>
</dbReference>
<reference evidence="1 2" key="1">
    <citation type="journal article" date="2017" name="Gigascience">
        <title>Genome sequence of the small brown planthopper, Laodelphax striatellus.</title>
        <authorList>
            <person name="Zhu J."/>
            <person name="Jiang F."/>
            <person name="Wang X."/>
            <person name="Yang P."/>
            <person name="Bao Y."/>
            <person name="Zhao W."/>
            <person name="Wang W."/>
            <person name="Lu H."/>
            <person name="Wang Q."/>
            <person name="Cui N."/>
            <person name="Li J."/>
            <person name="Chen X."/>
            <person name="Luo L."/>
            <person name="Yu J."/>
            <person name="Kang L."/>
            <person name="Cui F."/>
        </authorList>
    </citation>
    <scope>NUCLEOTIDE SEQUENCE [LARGE SCALE GENOMIC DNA]</scope>
    <source>
        <strain evidence="1">Lst14</strain>
    </source>
</reference>
<sequence length="128" mass="14141">MAATTAKVKMGNKLSRSFHFNAGVKQGDGLSAVLFNIALQKAIEEGGSERHYIQQAASTVKSRVPRNIYVNDKRFAGVEKFKYLGCPINAKGDNAYIRERIQAANRAYYANVRLFKSKLVAGAQDNDI</sequence>
<evidence type="ECO:0000313" key="1">
    <source>
        <dbReference type="EMBL" id="RZF35956.1"/>
    </source>
</evidence>
<evidence type="ECO:0000313" key="2">
    <source>
        <dbReference type="Proteomes" id="UP000291343"/>
    </source>
</evidence>
<protein>
    <recommendedName>
        <fullName evidence="3">Reverse transcriptase domain-containing protein</fullName>
    </recommendedName>
</protein>
<dbReference type="AlphaFoldDB" id="A0A482WRP9"/>
<name>A0A482WRP9_LAOST</name>
<keyword evidence="2" id="KW-1185">Reference proteome</keyword>
<dbReference type="OrthoDB" id="6627741at2759"/>
<dbReference type="STRING" id="195883.A0A482WRP9"/>